<proteinExistence type="predicted"/>
<keyword evidence="2" id="KW-1185">Reference proteome</keyword>
<evidence type="ECO:0000313" key="2">
    <source>
        <dbReference type="Proteomes" id="UP001234178"/>
    </source>
</evidence>
<protein>
    <submittedName>
        <fullName evidence="1">Uncharacterized protein</fullName>
    </submittedName>
</protein>
<evidence type="ECO:0000313" key="1">
    <source>
        <dbReference type="EMBL" id="KAK4006159.1"/>
    </source>
</evidence>
<dbReference type="EMBL" id="JAOYFB010000002">
    <property type="protein sequence ID" value="KAK4006159.1"/>
    <property type="molecule type" value="Genomic_DNA"/>
</dbReference>
<name>A0ABQ9Z015_9CRUS</name>
<gene>
    <name evidence="1" type="ORF">OUZ56_011314</name>
</gene>
<dbReference type="Proteomes" id="UP001234178">
    <property type="component" value="Unassembled WGS sequence"/>
</dbReference>
<comment type="caution">
    <text evidence="1">The sequence shown here is derived from an EMBL/GenBank/DDBJ whole genome shotgun (WGS) entry which is preliminary data.</text>
</comment>
<reference evidence="1 2" key="1">
    <citation type="journal article" date="2023" name="Nucleic Acids Res.">
        <title>The hologenome of Daphnia magna reveals possible DNA methylation and microbiome-mediated evolution of the host genome.</title>
        <authorList>
            <person name="Chaturvedi A."/>
            <person name="Li X."/>
            <person name="Dhandapani V."/>
            <person name="Marshall H."/>
            <person name="Kissane S."/>
            <person name="Cuenca-Cambronero M."/>
            <person name="Asole G."/>
            <person name="Calvet F."/>
            <person name="Ruiz-Romero M."/>
            <person name="Marangio P."/>
            <person name="Guigo R."/>
            <person name="Rago D."/>
            <person name="Mirbahai L."/>
            <person name="Eastwood N."/>
            <person name="Colbourne J.K."/>
            <person name="Zhou J."/>
            <person name="Mallon E."/>
            <person name="Orsini L."/>
        </authorList>
    </citation>
    <scope>NUCLEOTIDE SEQUENCE [LARGE SCALE GENOMIC DNA]</scope>
    <source>
        <strain evidence="1">LRV0_1</strain>
    </source>
</reference>
<accession>A0ABQ9Z015</accession>
<organism evidence="1 2">
    <name type="scientific">Daphnia magna</name>
    <dbReference type="NCBI Taxonomy" id="35525"/>
    <lineage>
        <taxon>Eukaryota</taxon>
        <taxon>Metazoa</taxon>
        <taxon>Ecdysozoa</taxon>
        <taxon>Arthropoda</taxon>
        <taxon>Crustacea</taxon>
        <taxon>Branchiopoda</taxon>
        <taxon>Diplostraca</taxon>
        <taxon>Cladocera</taxon>
        <taxon>Anomopoda</taxon>
        <taxon>Daphniidae</taxon>
        <taxon>Daphnia</taxon>
    </lineage>
</organism>
<sequence>MIRFLATVVAVEQQNNVKRVVSFAEAFSVRWRVSRNIYTTSATNEASNRFSEFSALKRRTHILCNPSRKKCVGYTWWTMKEGWREVCDLIDPACINRRIMGVVPDDERRSSAQLSADSFQIHKNSELLVLKLSRSLQCEN</sequence>